<evidence type="ECO:0000259" key="4">
    <source>
        <dbReference type="Pfam" id="PF13193"/>
    </source>
</evidence>
<dbReference type="InterPro" id="IPR045851">
    <property type="entry name" value="AMP-bd_C_sf"/>
</dbReference>
<dbReference type="EMBL" id="BMQS01000003">
    <property type="protein sequence ID" value="GGT89689.1"/>
    <property type="molecule type" value="Genomic_DNA"/>
</dbReference>
<accession>A0A830H0G2</accession>
<dbReference type="PROSITE" id="PS00455">
    <property type="entry name" value="AMP_BINDING"/>
    <property type="match status" value="1"/>
</dbReference>
<dbReference type="InterPro" id="IPR020845">
    <property type="entry name" value="AMP-binding_CS"/>
</dbReference>
<proteinExistence type="inferred from homology"/>
<dbReference type="PANTHER" id="PTHR43767">
    <property type="entry name" value="LONG-CHAIN-FATTY-ACID--COA LIGASE"/>
    <property type="match status" value="1"/>
</dbReference>
<evidence type="ECO:0000256" key="1">
    <source>
        <dbReference type="ARBA" id="ARBA00006432"/>
    </source>
</evidence>
<dbReference type="Pfam" id="PF00501">
    <property type="entry name" value="AMP-binding"/>
    <property type="match status" value="1"/>
</dbReference>
<dbReference type="InterPro" id="IPR000873">
    <property type="entry name" value="AMP-dep_synth/lig_dom"/>
</dbReference>
<comment type="similarity">
    <text evidence="1">Belongs to the ATP-dependent AMP-binding enzyme family.</text>
</comment>
<dbReference type="GO" id="GO:0016878">
    <property type="term" value="F:acid-thiol ligase activity"/>
    <property type="evidence" value="ECO:0007669"/>
    <property type="project" value="UniProtKB-ARBA"/>
</dbReference>
<reference evidence="5" key="2">
    <citation type="submission" date="2020-09" db="EMBL/GenBank/DDBJ databases">
        <authorList>
            <person name="Sun Q."/>
            <person name="Ohkuma M."/>
        </authorList>
    </citation>
    <scope>NUCLEOTIDE SEQUENCE</scope>
    <source>
        <strain evidence="5">JCM 31740</strain>
    </source>
</reference>
<evidence type="ECO:0000259" key="3">
    <source>
        <dbReference type="Pfam" id="PF00501"/>
    </source>
</evidence>
<comment type="caution">
    <text evidence="5">The sequence shown here is derived from an EMBL/GenBank/DDBJ whole genome shotgun (WGS) entry which is preliminary data.</text>
</comment>
<feature type="domain" description="AMP-dependent synthetase/ligase" evidence="3">
    <location>
        <begin position="2"/>
        <end position="360"/>
    </location>
</feature>
<gene>
    <name evidence="5" type="ORF">GCM10007116_04420</name>
</gene>
<reference evidence="5" key="1">
    <citation type="journal article" date="2014" name="Int. J. Syst. Evol. Microbiol.">
        <title>Complete genome sequence of Corynebacterium casei LMG S-19264T (=DSM 44701T), isolated from a smear-ripened cheese.</title>
        <authorList>
            <consortium name="US DOE Joint Genome Institute (JGI-PGF)"/>
            <person name="Walter F."/>
            <person name="Albersmeier A."/>
            <person name="Kalinowski J."/>
            <person name="Ruckert C."/>
        </authorList>
    </citation>
    <scope>NUCLEOTIDE SEQUENCE</scope>
    <source>
        <strain evidence="5">JCM 31740</strain>
    </source>
</reference>
<dbReference type="PANTHER" id="PTHR43767:SF1">
    <property type="entry name" value="NONRIBOSOMAL PEPTIDE SYNTHASE PES1 (EUROFUNG)-RELATED"/>
    <property type="match status" value="1"/>
</dbReference>
<sequence>MALTYFGKEMSYSQLDRISNGVAAQLSPYVERGDRVAVITQNVPQFVVLEYAVWKLGGVLVPLNPMYTPRELEYYFRDSDAKVVVATCESLSKAREAAKGRVVVQTSPDTFHPLPDQVREKWKVESCEEGLYLKGRSTFHVEVQDPEDVALLVYTSGTTGDPKGAVIKHKNLYASSWIYREWFKFTPQDKVLGAAPLFHVTGLVFHVATSVLSGASLRLFYRFDPDLALSTVEEEKTTATMAAATAFIAMVPKLRGRDLKSMRLWSSGGMAVPLSLEKQWREGTGSWIYVAWGLTETTSPATLWPYPYEGDVPLDPKTNVVSSGIPVYYTWVKLVDSELVDGEEVGEIAVKGPQVVDGYWNKPEANAKTFRDGWLLTGDVAKLINGWVYIIDRKKDLINASGFKVYPREVEEVIYLHPAVEEVAVVGVPDPYRGETVKAFVKLKDGYSGNESLKRELELFCRERLAAYKVPREVEFVDEVPKTASGKILRRAFRA</sequence>
<dbReference type="FunFam" id="3.30.300.30:FF:000008">
    <property type="entry name" value="2,3-dihydroxybenzoate-AMP ligase"/>
    <property type="match status" value="1"/>
</dbReference>
<dbReference type="InterPro" id="IPR042099">
    <property type="entry name" value="ANL_N_sf"/>
</dbReference>
<dbReference type="InterPro" id="IPR025110">
    <property type="entry name" value="AMP-bd_C"/>
</dbReference>
<feature type="domain" description="AMP-binding enzyme C-terminal" evidence="4">
    <location>
        <begin position="409"/>
        <end position="487"/>
    </location>
</feature>
<dbReference type="Gene3D" id="3.40.50.12780">
    <property type="entry name" value="N-terminal domain of ligase-like"/>
    <property type="match status" value="1"/>
</dbReference>
<dbReference type="SUPFAM" id="SSF56801">
    <property type="entry name" value="Acetyl-CoA synthetase-like"/>
    <property type="match status" value="1"/>
</dbReference>
<dbReference type="InterPro" id="IPR050237">
    <property type="entry name" value="ATP-dep_AMP-bd_enzyme"/>
</dbReference>
<protein>
    <submittedName>
        <fullName evidence="5">AMP-dependent synthetase</fullName>
    </submittedName>
</protein>
<evidence type="ECO:0000256" key="2">
    <source>
        <dbReference type="ARBA" id="ARBA00022598"/>
    </source>
</evidence>
<dbReference type="Pfam" id="PF13193">
    <property type="entry name" value="AMP-binding_C"/>
    <property type="match status" value="1"/>
</dbReference>
<dbReference type="Proteomes" id="UP000616143">
    <property type="component" value="Unassembled WGS sequence"/>
</dbReference>
<organism evidence="5 6">
    <name type="scientific">Sulfodiicoccus acidiphilus</name>
    <dbReference type="NCBI Taxonomy" id="1670455"/>
    <lineage>
        <taxon>Archaea</taxon>
        <taxon>Thermoproteota</taxon>
        <taxon>Thermoprotei</taxon>
        <taxon>Sulfolobales</taxon>
        <taxon>Sulfolobaceae</taxon>
        <taxon>Sulfodiicoccus</taxon>
    </lineage>
</organism>
<dbReference type="Gene3D" id="3.30.300.30">
    <property type="match status" value="1"/>
</dbReference>
<dbReference type="AlphaFoldDB" id="A0A830H0G2"/>
<evidence type="ECO:0000313" key="5">
    <source>
        <dbReference type="EMBL" id="GGT89689.1"/>
    </source>
</evidence>
<keyword evidence="2" id="KW-0436">Ligase</keyword>
<evidence type="ECO:0000313" key="6">
    <source>
        <dbReference type="Proteomes" id="UP000616143"/>
    </source>
</evidence>
<name>A0A830H0G2_9CREN</name>